<keyword evidence="14" id="KW-1185">Reference proteome</keyword>
<dbReference type="InterPro" id="IPR023366">
    <property type="entry name" value="ATP_synth_asu-like_sf"/>
</dbReference>
<comment type="similarity">
    <text evidence="1 8">Belongs to the ATPase alpha/beta chains family.</text>
</comment>
<dbReference type="GO" id="GO:0005524">
    <property type="term" value="F:ATP binding"/>
    <property type="evidence" value="ECO:0007669"/>
    <property type="project" value="UniProtKB-UniRule"/>
</dbReference>
<protein>
    <recommendedName>
        <fullName evidence="8">V-type ATP synthase alpha chain</fullName>
        <ecNumber evidence="8">7.1.2.2</ecNumber>
    </recommendedName>
    <alternativeName>
        <fullName evidence="8">V-ATPase subunit A</fullName>
    </alternativeName>
</protein>
<dbReference type="PROSITE" id="PS00152">
    <property type="entry name" value="ATPASE_ALPHA_BETA"/>
    <property type="match status" value="1"/>
</dbReference>
<evidence type="ECO:0000256" key="6">
    <source>
        <dbReference type="ARBA" id="ARBA00023065"/>
    </source>
</evidence>
<dbReference type="HAMAP" id="MF_00309">
    <property type="entry name" value="ATP_synth_A_arch"/>
    <property type="match status" value="1"/>
</dbReference>
<dbReference type="Pfam" id="PF16886">
    <property type="entry name" value="ATP-synt_ab_Xtn"/>
    <property type="match status" value="1"/>
</dbReference>
<feature type="domain" description="ATP synthase A/B type C-terminal" evidence="12">
    <location>
        <begin position="434"/>
        <end position="527"/>
    </location>
</feature>
<dbReference type="InterPro" id="IPR024034">
    <property type="entry name" value="ATPase_F1/V1_b/a_C"/>
</dbReference>
<evidence type="ECO:0000256" key="4">
    <source>
        <dbReference type="ARBA" id="ARBA00022840"/>
    </source>
</evidence>
<dbReference type="PANTHER" id="PTHR43607">
    <property type="entry name" value="V-TYPE PROTON ATPASE CATALYTIC SUBUNIT A"/>
    <property type="match status" value="1"/>
</dbReference>
<organism evidence="13 14">
    <name type="scientific">Lebetimonas natsushimae</name>
    <dbReference type="NCBI Taxonomy" id="1936991"/>
    <lineage>
        <taxon>Bacteria</taxon>
        <taxon>Pseudomonadati</taxon>
        <taxon>Campylobacterota</taxon>
        <taxon>Epsilonproteobacteria</taxon>
        <taxon>Nautiliales</taxon>
        <taxon>Nautiliaceae</taxon>
        <taxon>Lebetimonas</taxon>
    </lineage>
</organism>
<evidence type="ECO:0000256" key="5">
    <source>
        <dbReference type="ARBA" id="ARBA00022967"/>
    </source>
</evidence>
<dbReference type="InterPro" id="IPR031686">
    <property type="entry name" value="ATP-synth_a_Xtn"/>
</dbReference>
<dbReference type="SUPFAM" id="SSF52540">
    <property type="entry name" value="P-loop containing nucleoside triphosphate hydrolases"/>
    <property type="match status" value="1"/>
</dbReference>
<dbReference type="SUPFAM" id="SSF51230">
    <property type="entry name" value="Single hybrid motif"/>
    <property type="match status" value="1"/>
</dbReference>
<dbReference type="PANTHER" id="PTHR43607:SF1">
    <property type="entry name" value="H(+)-TRANSPORTING TWO-SECTOR ATPASE"/>
    <property type="match status" value="1"/>
</dbReference>
<dbReference type="InterPro" id="IPR027417">
    <property type="entry name" value="P-loop_NTPase"/>
</dbReference>
<keyword evidence="8" id="KW-0066">ATP synthesis</keyword>
<dbReference type="InterPro" id="IPR055190">
    <property type="entry name" value="ATP-synt_VA_C"/>
</dbReference>
<dbReference type="Pfam" id="PF22919">
    <property type="entry name" value="ATP-synt_VA_C"/>
    <property type="match status" value="1"/>
</dbReference>
<dbReference type="CDD" id="cd01134">
    <property type="entry name" value="V_A-ATPase_A"/>
    <property type="match status" value="1"/>
</dbReference>
<dbReference type="Pfam" id="PF00006">
    <property type="entry name" value="ATP-synt_ab"/>
    <property type="match status" value="1"/>
</dbReference>
<dbReference type="SUPFAM" id="SSF47917">
    <property type="entry name" value="C-terminal domain of alpha and beta subunits of F1 ATP synthase"/>
    <property type="match status" value="1"/>
</dbReference>
<dbReference type="InterPro" id="IPR011053">
    <property type="entry name" value="Single_hybrid_motif"/>
</dbReference>
<dbReference type="GO" id="GO:0016787">
    <property type="term" value="F:hydrolase activity"/>
    <property type="evidence" value="ECO:0007669"/>
    <property type="project" value="UniProtKB-KW"/>
</dbReference>
<keyword evidence="8" id="KW-0375">Hydrogen ion transport</keyword>
<dbReference type="EC" id="7.1.2.2" evidence="8"/>
<dbReference type="InterPro" id="IPR000194">
    <property type="entry name" value="ATPase_F1/V1/A1_a/bsu_nucl-bd"/>
</dbReference>
<dbReference type="Gene3D" id="2.40.50.100">
    <property type="match status" value="1"/>
</dbReference>
<evidence type="ECO:0000256" key="7">
    <source>
        <dbReference type="ARBA" id="ARBA00054855"/>
    </source>
</evidence>
<dbReference type="Proteomes" id="UP000217944">
    <property type="component" value="Unassembled WGS sequence"/>
</dbReference>
<keyword evidence="4 8" id="KW-0067">ATP-binding</keyword>
<dbReference type="InterPro" id="IPR020003">
    <property type="entry name" value="ATPase_a/bsu_AS"/>
</dbReference>
<proteinExistence type="inferred from homology"/>
<feature type="binding site" evidence="8">
    <location>
        <begin position="218"/>
        <end position="225"/>
    </location>
    <ligand>
        <name>ATP</name>
        <dbReference type="ChEBI" id="CHEBI:30616"/>
    </ligand>
</feature>
<evidence type="ECO:0000256" key="8">
    <source>
        <dbReference type="HAMAP-Rule" id="MF_00309"/>
    </source>
</evidence>
<feature type="domain" description="ATPase F1/V1/A1 complex alpha/beta subunit N-terminal" evidence="10">
    <location>
        <begin position="4"/>
        <end position="66"/>
    </location>
</feature>
<evidence type="ECO:0000259" key="12">
    <source>
        <dbReference type="Pfam" id="PF22919"/>
    </source>
</evidence>
<name>A0A292YCN2_9BACT</name>
<feature type="domain" description="ATPase F1/V1/A1 complex alpha/beta subunit nucleotide-binding" evidence="9">
    <location>
        <begin position="198"/>
        <end position="419"/>
    </location>
</feature>
<keyword evidence="2 8" id="KW-0813">Transport</keyword>
<keyword evidence="5 8" id="KW-1278">Translocase</keyword>
<dbReference type="Gene3D" id="1.10.1140.10">
    <property type="entry name" value="Bovine Mitochondrial F1-atpase, Atp Synthase Beta Chain, Chain D, domain 3"/>
    <property type="match status" value="1"/>
</dbReference>
<keyword evidence="13" id="KW-0378">Hydrolase</keyword>
<dbReference type="GO" id="GO:0042777">
    <property type="term" value="P:proton motive force-driven plasma membrane ATP synthesis"/>
    <property type="evidence" value="ECO:0007669"/>
    <property type="project" value="UniProtKB-UniRule"/>
</dbReference>
<dbReference type="Pfam" id="PF02874">
    <property type="entry name" value="ATP-synt_ab_N"/>
    <property type="match status" value="1"/>
</dbReference>
<dbReference type="GO" id="GO:0046961">
    <property type="term" value="F:proton-transporting ATPase activity, rotational mechanism"/>
    <property type="evidence" value="ECO:0007669"/>
    <property type="project" value="InterPro"/>
</dbReference>
<dbReference type="InterPro" id="IPR022878">
    <property type="entry name" value="V-ATPase_asu"/>
</dbReference>
<dbReference type="RefSeq" id="WP_096258275.1">
    <property type="nucleotide sequence ID" value="NZ_BDME01000001.1"/>
</dbReference>
<comment type="function">
    <text evidence="7 8">Produces ATP from ADP in the presence of a proton gradient across the membrane. The V-type alpha chain is a catalytic subunit.</text>
</comment>
<dbReference type="AlphaFoldDB" id="A0A292YCN2"/>
<dbReference type="Gene3D" id="3.40.50.300">
    <property type="entry name" value="P-loop containing nucleotide triphosphate hydrolases"/>
    <property type="match status" value="1"/>
</dbReference>
<evidence type="ECO:0000259" key="10">
    <source>
        <dbReference type="Pfam" id="PF02874"/>
    </source>
</evidence>
<sequence length="571" mass="65379">MVEITSINGPIVNARYENEYPLMNEYVYVGKKELIGEIIRVTKDEITIQVYEDTTSLKLKENVKLTSSLLSAYLAPGILGSVYDGIQRNLFNLEERVVRGAKSFPLNMEKKYYFKPSVKNGEYIKRGQIIGLVEDNNFIYKILSEFEGKIEDLKEGDFNIKEIIARVGENSVRMLTKRPLRITNKIKRIPLDEPLITGQRIIDFMFPISKGGSASIPGGFGTGKTVLQQTLAKYCNADVIIYIGCGERGNEMTEILEEFPKLVDPRNKQPLMNRTVLIANTSDMPVSARESSIYLGITIGEYFRDMGYSVALMADSTSRWAEAMRELSSRMGELPMEEGYPADVSSKIASIYERAGKIETVNKEIGSLSIIGAVSPAGGDFSEPITMHTKRFTSVFWALDKTLANARFYPAINYLNSYSNYIENLKQWWEKIGNWSEIRQEFNNILSKDEQLQKIVKLLGIQSLPEEEKLTVYIAEIIKEAFLQQNAFDEVDAFCSTEKQMEIAKTILLIFNIFKQGMLQKIPVETLKNQKIINEFIQSKYFIKNDEYEKYEDLREKIKQYYENFIKNYGE</sequence>
<evidence type="ECO:0000256" key="3">
    <source>
        <dbReference type="ARBA" id="ARBA00022741"/>
    </source>
</evidence>
<accession>A0A292YCN2</accession>
<dbReference type="OrthoDB" id="9801639at2"/>
<keyword evidence="3 8" id="KW-0547">Nucleotide-binding</keyword>
<evidence type="ECO:0000313" key="14">
    <source>
        <dbReference type="Proteomes" id="UP000217944"/>
    </source>
</evidence>
<comment type="catalytic activity">
    <reaction evidence="8">
        <text>ATP + H2O + 4 H(+)(in) = ADP + phosphate + 5 H(+)(out)</text>
        <dbReference type="Rhea" id="RHEA:57720"/>
        <dbReference type="ChEBI" id="CHEBI:15377"/>
        <dbReference type="ChEBI" id="CHEBI:15378"/>
        <dbReference type="ChEBI" id="CHEBI:30616"/>
        <dbReference type="ChEBI" id="CHEBI:43474"/>
        <dbReference type="ChEBI" id="CHEBI:456216"/>
        <dbReference type="EC" id="7.1.2.2"/>
    </reaction>
</comment>
<evidence type="ECO:0000256" key="1">
    <source>
        <dbReference type="ARBA" id="ARBA00008936"/>
    </source>
</evidence>
<dbReference type="GO" id="GO:0046933">
    <property type="term" value="F:proton-transporting ATP synthase activity, rotational mechanism"/>
    <property type="evidence" value="ECO:0007669"/>
    <property type="project" value="UniProtKB-UniRule"/>
</dbReference>
<keyword evidence="6 8" id="KW-0406">Ion transport</keyword>
<comment type="caution">
    <text evidence="13">The sequence shown here is derived from an EMBL/GenBank/DDBJ whole genome shotgun (WGS) entry which is preliminary data.</text>
</comment>
<evidence type="ECO:0000256" key="2">
    <source>
        <dbReference type="ARBA" id="ARBA00022448"/>
    </source>
</evidence>
<feature type="domain" description="ATPsynthase alpha/beta subunit barrel-sandwich" evidence="11">
    <location>
        <begin position="105"/>
        <end position="181"/>
    </location>
</feature>
<dbReference type="CDD" id="cd18111">
    <property type="entry name" value="ATP-synt_V_A-type_alpha_C"/>
    <property type="match status" value="1"/>
</dbReference>
<evidence type="ECO:0000259" key="11">
    <source>
        <dbReference type="Pfam" id="PF16886"/>
    </source>
</evidence>
<evidence type="ECO:0000259" key="9">
    <source>
        <dbReference type="Pfam" id="PF00006"/>
    </source>
</evidence>
<dbReference type="NCBIfam" id="NF003220">
    <property type="entry name" value="PRK04192.1"/>
    <property type="match status" value="1"/>
</dbReference>
<dbReference type="EMBL" id="BDME01000001">
    <property type="protein sequence ID" value="GAX87120.1"/>
    <property type="molecule type" value="Genomic_DNA"/>
</dbReference>
<reference evidence="13 14" key="1">
    <citation type="journal article" date="2017" name="Syst. Appl. Microbiol.">
        <title>Lebetimonas natsushimae sp. nov., a novel strictly anaerobic, moderately thermophilic chemoautotroph isolated from a deep-sea hydrothermal vent polychaete nest in the Mid-Okinawa Trough.</title>
        <authorList>
            <person name="Nagata R."/>
            <person name="Takaki Y."/>
            <person name="Tame A."/>
            <person name="Nunoura T."/>
            <person name="Muto H."/>
            <person name="Mino S."/>
            <person name="Sawayama S."/>
            <person name="Takai K."/>
            <person name="Nakagawa S."/>
        </authorList>
    </citation>
    <scope>NUCLEOTIDE SEQUENCE [LARGE SCALE GENOMIC DNA]</scope>
    <source>
        <strain evidence="13 14">HS1857</strain>
    </source>
</reference>
<gene>
    <name evidence="8" type="primary">atpA</name>
    <name evidence="13" type="ORF">LNAT_P0415</name>
</gene>
<dbReference type="Gene3D" id="2.40.30.20">
    <property type="match status" value="1"/>
</dbReference>
<evidence type="ECO:0000313" key="13">
    <source>
        <dbReference type="EMBL" id="GAX87120.1"/>
    </source>
</evidence>
<dbReference type="InterPro" id="IPR004100">
    <property type="entry name" value="ATPase_F1/V1/A1_a/bsu_N"/>
</dbReference>